<dbReference type="PANTHER" id="PTHR13123:SF7">
    <property type="entry name" value="LD30288P"/>
    <property type="match status" value="1"/>
</dbReference>
<proteinExistence type="predicted"/>
<gene>
    <name evidence="3" type="ORF">OSB1V03_LOCUS8496</name>
</gene>
<dbReference type="UniPathway" id="UPA00143"/>
<dbReference type="GO" id="GO:0005634">
    <property type="term" value="C:nucleus"/>
    <property type="evidence" value="ECO:0007669"/>
    <property type="project" value="TreeGrafter"/>
</dbReference>
<accession>A0A7R9Q1G0</accession>
<dbReference type="Proteomes" id="UP000759131">
    <property type="component" value="Unassembled WGS sequence"/>
</dbReference>
<dbReference type="InterPro" id="IPR040394">
    <property type="entry name" value="FBX25/32"/>
</dbReference>
<dbReference type="GO" id="GO:0019005">
    <property type="term" value="C:SCF ubiquitin ligase complex"/>
    <property type="evidence" value="ECO:0007669"/>
    <property type="project" value="TreeGrafter"/>
</dbReference>
<comment type="pathway">
    <text evidence="1">Protein modification; protein ubiquitination.</text>
</comment>
<dbReference type="GO" id="GO:0005737">
    <property type="term" value="C:cytoplasm"/>
    <property type="evidence" value="ECO:0007669"/>
    <property type="project" value="TreeGrafter"/>
</dbReference>
<evidence type="ECO:0000256" key="2">
    <source>
        <dbReference type="ARBA" id="ARBA00022786"/>
    </source>
</evidence>
<dbReference type="EMBL" id="CAJPIZ010005342">
    <property type="protein sequence ID" value="CAG2108504.1"/>
    <property type="molecule type" value="Genomic_DNA"/>
</dbReference>
<evidence type="ECO:0000313" key="3">
    <source>
        <dbReference type="EMBL" id="CAD7628074.1"/>
    </source>
</evidence>
<organism evidence="3">
    <name type="scientific">Medioppia subpectinata</name>
    <dbReference type="NCBI Taxonomy" id="1979941"/>
    <lineage>
        <taxon>Eukaryota</taxon>
        <taxon>Metazoa</taxon>
        <taxon>Ecdysozoa</taxon>
        <taxon>Arthropoda</taxon>
        <taxon>Chelicerata</taxon>
        <taxon>Arachnida</taxon>
        <taxon>Acari</taxon>
        <taxon>Acariformes</taxon>
        <taxon>Sarcoptiformes</taxon>
        <taxon>Oribatida</taxon>
        <taxon>Brachypylina</taxon>
        <taxon>Oppioidea</taxon>
        <taxon>Oppiidae</taxon>
        <taxon>Medioppia</taxon>
    </lineage>
</organism>
<evidence type="ECO:0000256" key="1">
    <source>
        <dbReference type="ARBA" id="ARBA00004906"/>
    </source>
</evidence>
<dbReference type="GO" id="GO:0016567">
    <property type="term" value="P:protein ubiquitination"/>
    <property type="evidence" value="ECO:0007669"/>
    <property type="project" value="UniProtKB-UniPathway"/>
</dbReference>
<keyword evidence="2" id="KW-0833">Ubl conjugation pathway</keyword>
<dbReference type="AlphaFoldDB" id="A0A7R9Q1G0"/>
<keyword evidence="4" id="KW-1185">Reference proteome</keyword>
<protein>
    <submittedName>
        <fullName evidence="3">Uncharacterized protein</fullName>
    </submittedName>
</protein>
<dbReference type="EMBL" id="OC859917">
    <property type="protein sequence ID" value="CAD7628074.1"/>
    <property type="molecule type" value="Genomic_DNA"/>
</dbReference>
<sequence>PCSPSAEEVSHGSALRANPKFGLKEEYADCLFLCRHCRCLFWKSYGHPCVYQNRVQLPTGAKQQANGAQPPQHNHPVIVHNMPFFHHPLVQHYNHNNNHMDDSDGNEPLKTVPLHIPVPPQAFLKFFSL</sequence>
<feature type="non-terminal residue" evidence="3">
    <location>
        <position position="1"/>
    </location>
</feature>
<evidence type="ECO:0000313" key="4">
    <source>
        <dbReference type="Proteomes" id="UP000759131"/>
    </source>
</evidence>
<reference evidence="3" key="1">
    <citation type="submission" date="2020-11" db="EMBL/GenBank/DDBJ databases">
        <authorList>
            <person name="Tran Van P."/>
        </authorList>
    </citation>
    <scope>NUCLEOTIDE SEQUENCE</scope>
</reference>
<name>A0A7R9Q1G0_9ACAR</name>
<dbReference type="PANTHER" id="PTHR13123">
    <property type="entry name" value="LD30288P"/>
    <property type="match status" value="1"/>
</dbReference>